<dbReference type="EMBL" id="AP017312">
    <property type="protein sequence ID" value="BAU27456.1"/>
    <property type="molecule type" value="Genomic_DNA"/>
</dbReference>
<dbReference type="KEGG" id="asoc:CB4_01630"/>
<evidence type="ECO:0000313" key="1">
    <source>
        <dbReference type="EMBL" id="BAU27456.1"/>
    </source>
</evidence>
<dbReference type="Proteomes" id="UP000217696">
    <property type="component" value="Chromosome"/>
</dbReference>
<name>A0A0U5AZM1_9BACL</name>
<keyword evidence="2" id="KW-1185">Reference proteome</keyword>
<sequence length="199" mass="23460">MHVYDQIEYSDVVLWFDEFQIHSLIAHMTAQGMKVAWKETSRYFSLSVTTDSQRHRLIFRRIGKKYRMRDRHYNILDPNFEKILYYFIEQARGHAVVKIYSGGQLMVQRIRYGEAEQIIKINGSLREIVFEKACSVSMEDVKMALQRRDAEERIPELVQEVDAELDCLSQALAEDDTTEAERAKARLAELRHEMLLLEV</sequence>
<dbReference type="OrthoDB" id="2828299at2"/>
<gene>
    <name evidence="1" type="ORF">CB4_01630</name>
</gene>
<reference evidence="1 2" key="1">
    <citation type="submission" date="2015-12" db="EMBL/GenBank/DDBJ databases">
        <title>Genome sequence of Aneurinibacillus soli.</title>
        <authorList>
            <person name="Lee J.S."/>
            <person name="Lee K.C."/>
            <person name="Kim K.K."/>
            <person name="Lee B.W."/>
        </authorList>
    </citation>
    <scope>NUCLEOTIDE SEQUENCE [LARGE SCALE GENOMIC DNA]</scope>
    <source>
        <strain evidence="1 2">CB4</strain>
    </source>
</reference>
<dbReference type="RefSeq" id="WP_096464808.1">
    <property type="nucleotide sequence ID" value="NZ_AP017312.1"/>
</dbReference>
<accession>A0A0U5AZM1</accession>
<proteinExistence type="predicted"/>
<dbReference type="AlphaFoldDB" id="A0A0U5AZM1"/>
<evidence type="ECO:0000313" key="2">
    <source>
        <dbReference type="Proteomes" id="UP000217696"/>
    </source>
</evidence>
<organism evidence="1 2">
    <name type="scientific">Aneurinibacillus soli</name>
    <dbReference type="NCBI Taxonomy" id="1500254"/>
    <lineage>
        <taxon>Bacteria</taxon>
        <taxon>Bacillati</taxon>
        <taxon>Bacillota</taxon>
        <taxon>Bacilli</taxon>
        <taxon>Bacillales</taxon>
        <taxon>Paenibacillaceae</taxon>
        <taxon>Aneurinibacillus group</taxon>
        <taxon>Aneurinibacillus</taxon>
    </lineage>
</organism>
<protein>
    <submittedName>
        <fullName evidence="1">Uncharacterized protein</fullName>
    </submittedName>
</protein>